<sequence>MAHSDPKVSQENGSGENQASTGEKHQIQHESPDAKRPKTEEQKTLEDVGVTSEHADDKSEEKNEEKAKVSEKEEADAKGAVQPAEEPNVPSNILEKGIIYFFMRGRVNIEDPESVQDIARSHILLRPIAKDARLGEGTLADVGTTRLLALPKKTLPVSGKDRFMVFVEKSGASYDEIKKEFLAASEYETKTAGTRRTPAATPVGEGVYAITSTGQDSHLAYLLTLPEKLDEVQGELGLKKEGSFIISTKNPQHSGPANTQLPERPDFPKEIIDEFRTLRWMPSKPAHLDYVNTQILLIGESSGIKKAVEPLKENEEKDKEDPKTVLENLEEDDFERMKDLAEDESAAIFADLHAQAKDYPKLQTTGLTHILLLQRLFDGLEPMAQRKILVTGATGYVGGSVLTTLLKSGGALIQSSAVTALVRKKDQADVLASQGIKTSTFRDLDDSEHLRRVAAEHDVVIHTASGFHLGSALALIEGLGRRKIQKGGKVHYIHTSGTWNLAGPELPSEPSLTEFKEDHLLDHLRKLEEESPFSQRTTLLGVIAAAEQHGVEAHILLPPDIYGEGTGLFNKHTPQLFDLVKKAIDVGYPEYIGDGLGGAGHVHITDLAELYKVMILRILRDEDVLSGRDGLFFTETGYHNWFDVAKLVGEVGVSRGVLKSADPRSIIVEEAAQRWEESTNGDQGITKLCFCMRNKTLPNRAYELGWKPEKTDHDWRAWIEEVFRMVE</sequence>
<protein>
    <submittedName>
        <fullName evidence="1">Epimerase domain-containing protein</fullName>
    </submittedName>
</protein>
<organism evidence="1 2">
    <name type="scientific">Fusarium keratoplasticum</name>
    <dbReference type="NCBI Taxonomy" id="1328300"/>
    <lineage>
        <taxon>Eukaryota</taxon>
        <taxon>Fungi</taxon>
        <taxon>Dikarya</taxon>
        <taxon>Ascomycota</taxon>
        <taxon>Pezizomycotina</taxon>
        <taxon>Sordariomycetes</taxon>
        <taxon>Hypocreomycetidae</taxon>
        <taxon>Hypocreales</taxon>
        <taxon>Nectriaceae</taxon>
        <taxon>Fusarium</taxon>
        <taxon>Fusarium solani species complex</taxon>
    </lineage>
</organism>
<comment type="caution">
    <text evidence="1">The sequence shown here is derived from an EMBL/GenBank/DDBJ whole genome shotgun (WGS) entry which is preliminary data.</text>
</comment>
<evidence type="ECO:0000313" key="1">
    <source>
        <dbReference type="EMBL" id="KAI8668759.1"/>
    </source>
</evidence>
<keyword evidence="2" id="KW-1185">Reference proteome</keyword>
<dbReference type="EMBL" id="CM046507">
    <property type="protein sequence ID" value="KAI8668759.1"/>
    <property type="molecule type" value="Genomic_DNA"/>
</dbReference>
<gene>
    <name evidence="1" type="ORF">NCS57_00688500</name>
</gene>
<evidence type="ECO:0000313" key="2">
    <source>
        <dbReference type="Proteomes" id="UP001065298"/>
    </source>
</evidence>
<proteinExistence type="predicted"/>
<accession>A0ACC0QVJ0</accession>
<name>A0ACC0QVJ0_9HYPO</name>
<reference evidence="1" key="1">
    <citation type="submission" date="2022-06" db="EMBL/GenBank/DDBJ databases">
        <title>Fusarium solani species complex genomes reveal bases of compartmentalisation and animal pathogenesis.</title>
        <authorList>
            <person name="Tsai I.J."/>
        </authorList>
    </citation>
    <scope>NUCLEOTIDE SEQUENCE</scope>
    <source>
        <strain evidence="1">Fu6.1</strain>
    </source>
</reference>
<dbReference type="Proteomes" id="UP001065298">
    <property type="component" value="Chromosome 5"/>
</dbReference>